<accession>A0ABU2JYK0</accession>
<gene>
    <name evidence="1" type="ORF">RM844_27520</name>
</gene>
<proteinExistence type="predicted"/>
<protein>
    <submittedName>
        <fullName evidence="1">Uncharacterized protein</fullName>
    </submittedName>
</protein>
<evidence type="ECO:0000313" key="2">
    <source>
        <dbReference type="Proteomes" id="UP001183410"/>
    </source>
</evidence>
<dbReference type="RefSeq" id="WP_311670113.1">
    <property type="nucleotide sequence ID" value="NZ_JAVREO010000022.1"/>
</dbReference>
<sequence>MDPTPTSAEFEFPGDAYAVVGQLVALAGRLPQAIAQAHGLIQREERAGRLRHDAGPERLRATLRELAAAVEWSEECALLLRVALSDAHAALAPLGSMQGGGGE</sequence>
<reference evidence="2" key="1">
    <citation type="submission" date="2023-07" db="EMBL/GenBank/DDBJ databases">
        <title>30 novel species of actinomycetes from the DSMZ collection.</title>
        <authorList>
            <person name="Nouioui I."/>
        </authorList>
    </citation>
    <scope>NUCLEOTIDE SEQUENCE [LARGE SCALE GENOMIC DNA]</scope>
    <source>
        <strain evidence="2">DSM 44915</strain>
    </source>
</reference>
<keyword evidence="2" id="KW-1185">Reference proteome</keyword>
<dbReference type="EMBL" id="JAVREO010000022">
    <property type="protein sequence ID" value="MDT0270035.1"/>
    <property type="molecule type" value="Genomic_DNA"/>
</dbReference>
<comment type="caution">
    <text evidence="1">The sequence shown here is derived from an EMBL/GenBank/DDBJ whole genome shotgun (WGS) entry which is preliminary data.</text>
</comment>
<organism evidence="1 2">
    <name type="scientific">Streptomyces chisholmiae</name>
    <dbReference type="NCBI Taxonomy" id="3075540"/>
    <lineage>
        <taxon>Bacteria</taxon>
        <taxon>Bacillati</taxon>
        <taxon>Actinomycetota</taxon>
        <taxon>Actinomycetes</taxon>
        <taxon>Kitasatosporales</taxon>
        <taxon>Streptomycetaceae</taxon>
        <taxon>Streptomyces</taxon>
    </lineage>
</organism>
<evidence type="ECO:0000313" key="1">
    <source>
        <dbReference type="EMBL" id="MDT0270035.1"/>
    </source>
</evidence>
<name>A0ABU2JYK0_9ACTN</name>
<dbReference type="Proteomes" id="UP001183410">
    <property type="component" value="Unassembled WGS sequence"/>
</dbReference>